<evidence type="ECO:0000313" key="1">
    <source>
        <dbReference type="EMBL" id="MEA5261018.1"/>
    </source>
</evidence>
<dbReference type="RefSeq" id="WP_323254047.1">
    <property type="nucleotide sequence ID" value="NZ_JAYFUL010000085.1"/>
</dbReference>
<proteinExistence type="predicted"/>
<comment type="caution">
    <text evidence="1">The sequence shown here is derived from an EMBL/GenBank/DDBJ whole genome shotgun (WGS) entry which is preliminary data.</text>
</comment>
<reference evidence="1 2" key="1">
    <citation type="submission" date="2023-12" db="EMBL/GenBank/DDBJ databases">
        <title>Novel species of the genus Arcicella isolated from rivers.</title>
        <authorList>
            <person name="Lu H."/>
        </authorList>
    </citation>
    <scope>NUCLEOTIDE SEQUENCE [LARGE SCALE GENOMIC DNA]</scope>
    <source>
        <strain evidence="1 2">LMG 21963</strain>
    </source>
</reference>
<gene>
    <name evidence="1" type="ORF">VB264_24685</name>
</gene>
<evidence type="ECO:0000313" key="2">
    <source>
        <dbReference type="Proteomes" id="UP001304671"/>
    </source>
</evidence>
<keyword evidence="2" id="KW-1185">Reference proteome</keyword>
<dbReference type="EMBL" id="JAYFUL010000085">
    <property type="protein sequence ID" value="MEA5261018.1"/>
    <property type="molecule type" value="Genomic_DNA"/>
</dbReference>
<feature type="non-terminal residue" evidence="1">
    <location>
        <position position="1"/>
    </location>
</feature>
<organism evidence="1 2">
    <name type="scientific">Arcicella aquatica</name>
    <dbReference type="NCBI Taxonomy" id="217141"/>
    <lineage>
        <taxon>Bacteria</taxon>
        <taxon>Pseudomonadati</taxon>
        <taxon>Bacteroidota</taxon>
        <taxon>Cytophagia</taxon>
        <taxon>Cytophagales</taxon>
        <taxon>Flectobacillaceae</taxon>
        <taxon>Arcicella</taxon>
    </lineage>
</organism>
<protein>
    <submittedName>
        <fullName evidence="1">Uncharacterized protein</fullName>
    </submittedName>
</protein>
<sequence>MHPYKDQFEQLKQHVKTWLDKYTTHENHDDLRKYVGLFNQDNFLGTICKNINQNTKGTVIL</sequence>
<accession>A0ABU5QVF0</accession>
<dbReference type="Proteomes" id="UP001304671">
    <property type="component" value="Unassembled WGS sequence"/>
</dbReference>
<name>A0ABU5QVF0_9BACT</name>